<evidence type="ECO:0000313" key="1">
    <source>
        <dbReference type="EMBL" id="KAK2949319.1"/>
    </source>
</evidence>
<keyword evidence="2" id="KW-1185">Reference proteome</keyword>
<dbReference type="EMBL" id="JARBJD010000159">
    <property type="protein sequence ID" value="KAK2949319.1"/>
    <property type="molecule type" value="Genomic_DNA"/>
</dbReference>
<proteinExistence type="predicted"/>
<protein>
    <submittedName>
        <fullName evidence="1">Uncharacterized protein</fullName>
    </submittedName>
</protein>
<dbReference type="Proteomes" id="UP001281761">
    <property type="component" value="Unassembled WGS sequence"/>
</dbReference>
<sequence>MIRSILIMKPSGIIYYTQEFFKPFPKATSVGQLMVAMLNAFSQALNNITPFYMEFRGMALSICLRDKKLAVLVFHDISLSPASGRFLSFKLMDAFFQIFPTIPDRISTDFVQRRVNAMINTVLLGTQRDLLINLTWSPGIEKAFLIQVNHSLSSLSPLYPTNSHPIQSSFRHLIITATRIMTLCDPDELVGEIVFETPRDRIFFTQIAPDIYLVSVVCRSAIQSLVRSVLDQAVRQLTLFLGPFLV</sequence>
<reference evidence="1 2" key="1">
    <citation type="journal article" date="2022" name="bioRxiv">
        <title>Genomics of Preaxostyla Flagellates Illuminates Evolutionary Transitions and the Path Towards Mitochondrial Loss.</title>
        <authorList>
            <person name="Novak L.V.F."/>
            <person name="Treitli S.C."/>
            <person name="Pyrih J."/>
            <person name="Halakuc P."/>
            <person name="Pipaliya S.V."/>
            <person name="Vacek V."/>
            <person name="Brzon O."/>
            <person name="Soukal P."/>
            <person name="Eme L."/>
            <person name="Dacks J.B."/>
            <person name="Karnkowska A."/>
            <person name="Elias M."/>
            <person name="Hampl V."/>
        </authorList>
    </citation>
    <scope>NUCLEOTIDE SEQUENCE [LARGE SCALE GENOMIC DNA]</scope>
    <source>
        <strain evidence="1">NAU3</strain>
        <tissue evidence="1">Gut</tissue>
    </source>
</reference>
<organism evidence="1 2">
    <name type="scientific">Blattamonas nauphoetae</name>
    <dbReference type="NCBI Taxonomy" id="2049346"/>
    <lineage>
        <taxon>Eukaryota</taxon>
        <taxon>Metamonada</taxon>
        <taxon>Preaxostyla</taxon>
        <taxon>Oxymonadida</taxon>
        <taxon>Blattamonas</taxon>
    </lineage>
</organism>
<evidence type="ECO:0000313" key="2">
    <source>
        <dbReference type="Proteomes" id="UP001281761"/>
    </source>
</evidence>
<accession>A0ABQ9XD55</accession>
<name>A0ABQ9XD55_9EUKA</name>
<comment type="caution">
    <text evidence="1">The sequence shown here is derived from an EMBL/GenBank/DDBJ whole genome shotgun (WGS) entry which is preliminary data.</text>
</comment>
<gene>
    <name evidence="1" type="ORF">BLNAU_15801</name>
</gene>